<sequence>MTDFSVQYGVVDEARQYMIQQTNAIATAIEDLHTKVKVVLSELDGETAGAYDAKHREWLAKVEDMRTTLTAGHLVLGDIHAGYKTTDTREGNRWMSLRA</sequence>
<organism evidence="1 2">
    <name type="scientific">Streptomyces kasugaensis</name>
    <dbReference type="NCBI Taxonomy" id="1946"/>
    <lineage>
        <taxon>Bacteria</taxon>
        <taxon>Bacillati</taxon>
        <taxon>Actinomycetota</taxon>
        <taxon>Actinomycetes</taxon>
        <taxon>Kitasatosporales</taxon>
        <taxon>Streptomycetaceae</taxon>
        <taxon>Streptomyces</taxon>
    </lineage>
</organism>
<dbReference type="GeneID" id="97375921"/>
<dbReference type="EMBL" id="SIXH01000299">
    <property type="protein sequence ID" value="TBO56745.1"/>
    <property type="molecule type" value="Genomic_DNA"/>
</dbReference>
<comment type="caution">
    <text evidence="1">The sequence shown here is derived from an EMBL/GenBank/DDBJ whole genome shotgun (WGS) entry which is preliminary data.</text>
</comment>
<dbReference type="SUPFAM" id="SSF140453">
    <property type="entry name" value="EsxAB dimer-like"/>
    <property type="match status" value="1"/>
</dbReference>
<dbReference type="RefSeq" id="WP_052858244.1">
    <property type="nucleotide sequence ID" value="NZ_NDXL01000001.1"/>
</dbReference>
<accession>A0A4Q9HPX9</accession>
<keyword evidence="2" id="KW-1185">Reference proteome</keyword>
<evidence type="ECO:0000313" key="1">
    <source>
        <dbReference type="EMBL" id="TBO56745.1"/>
    </source>
</evidence>
<reference evidence="1 2" key="1">
    <citation type="submission" date="2019-02" db="EMBL/GenBank/DDBJ databases">
        <title>Draft Genome Sequence of Streptomyces sp. AM-2504, identified by 16S rRNA comparative analysis as a Streptomyces Kasugaensis strain.</title>
        <authorList>
            <person name="Napolioni V."/>
            <person name="Giuliodori A.M."/>
            <person name="Spurio R."/>
            <person name="Fabbretti A."/>
        </authorList>
    </citation>
    <scope>NUCLEOTIDE SEQUENCE [LARGE SCALE GENOMIC DNA]</scope>
    <source>
        <strain evidence="1 2">AM-2504</strain>
    </source>
</reference>
<name>A0A4Q9HPX9_STRKA</name>
<dbReference type="Proteomes" id="UP000292452">
    <property type="component" value="Unassembled WGS sequence"/>
</dbReference>
<dbReference type="OrthoDB" id="3429226at2"/>
<protein>
    <submittedName>
        <fullName evidence="1">WXG100 family type VII secretion target</fullName>
    </submittedName>
</protein>
<dbReference type="InterPro" id="IPR036689">
    <property type="entry name" value="ESAT-6-like_sf"/>
</dbReference>
<dbReference type="Gene3D" id="1.10.287.1060">
    <property type="entry name" value="ESAT-6-like"/>
    <property type="match status" value="1"/>
</dbReference>
<proteinExistence type="predicted"/>
<dbReference type="AlphaFoldDB" id="A0A4Q9HPX9"/>
<evidence type="ECO:0000313" key="2">
    <source>
        <dbReference type="Proteomes" id="UP000292452"/>
    </source>
</evidence>
<gene>
    <name evidence="1" type="ORF">EYS09_26295</name>
</gene>